<dbReference type="Gene3D" id="2.40.70.10">
    <property type="entry name" value="Acid Proteases"/>
    <property type="match status" value="1"/>
</dbReference>
<evidence type="ECO:0000259" key="2">
    <source>
        <dbReference type="Pfam" id="PF18996"/>
    </source>
</evidence>
<proteinExistence type="predicted"/>
<feature type="domain" description="DUF5726" evidence="2">
    <location>
        <begin position="17"/>
        <end position="75"/>
    </location>
</feature>
<reference evidence="5" key="1">
    <citation type="submission" date="2017-02" db="UniProtKB">
        <authorList>
            <consortium name="WormBaseParasite"/>
        </authorList>
    </citation>
    <scope>IDENTIFICATION</scope>
</reference>
<dbReference type="InterPro" id="IPR021109">
    <property type="entry name" value="Peptidase_aspartic_dom_sf"/>
</dbReference>
<evidence type="ECO:0000313" key="5">
    <source>
        <dbReference type="WBParaSite" id="TASK_0001010101-mRNA-1"/>
    </source>
</evidence>
<keyword evidence="4" id="KW-1185">Reference proteome</keyword>
<dbReference type="EMBL" id="UYRS01020330">
    <property type="protein sequence ID" value="VDK48728.1"/>
    <property type="molecule type" value="Genomic_DNA"/>
</dbReference>
<reference evidence="3 4" key="2">
    <citation type="submission" date="2018-11" db="EMBL/GenBank/DDBJ databases">
        <authorList>
            <consortium name="Pathogen Informatics"/>
        </authorList>
    </citation>
    <scope>NUCLEOTIDE SEQUENCE [LARGE SCALE GENOMIC DNA]</scope>
</reference>
<feature type="region of interest" description="Disordered" evidence="1">
    <location>
        <begin position="137"/>
        <end position="165"/>
    </location>
</feature>
<dbReference type="WBParaSite" id="TASK_0001010101-mRNA-1">
    <property type="protein sequence ID" value="TASK_0001010101-mRNA-1"/>
    <property type="gene ID" value="TASK_0001010101"/>
</dbReference>
<feature type="compositionally biased region" description="Polar residues" evidence="1">
    <location>
        <begin position="138"/>
        <end position="147"/>
    </location>
</feature>
<accession>A0A0R3WGV8</accession>
<organism evidence="5">
    <name type="scientific">Taenia asiatica</name>
    <name type="common">Asian tapeworm</name>
    <dbReference type="NCBI Taxonomy" id="60517"/>
    <lineage>
        <taxon>Eukaryota</taxon>
        <taxon>Metazoa</taxon>
        <taxon>Spiralia</taxon>
        <taxon>Lophotrochozoa</taxon>
        <taxon>Platyhelminthes</taxon>
        <taxon>Cestoda</taxon>
        <taxon>Eucestoda</taxon>
        <taxon>Cyclophyllidea</taxon>
        <taxon>Taeniidae</taxon>
        <taxon>Taenia</taxon>
    </lineage>
</organism>
<sequence>MNFEDWIKTAREFRCSSTLFLAAINAGVTADSDVNHCCEIPSQLAIDQRERSLAREFFQRDQKMGENDEECAWNLQLLAERTLRGCPPARVTNWVAVQFCVGVRPPTIAAKLNAMKTNDLNQLVEVATRKRQELLLTSAPQTAQRRQNPPRPRWIPSRQTPRADSGAVTTLVNPKAFPDLFRKFRARPSSIELLSAEGRKVTAIGEMPLNDTVEKETWTVPFIICPELVWDVILGADLLRKTGAIRNFAEGPQAWCSFAHSGGISHLSNRISQFRVYLVSPYTTSKQKAKDVLPSCQSARSQDYTLQSCHEPHSAPLQCISSSSPLDLLTTNITNATDFS</sequence>
<dbReference type="InterPro" id="IPR043784">
    <property type="entry name" value="DUF5726"/>
</dbReference>
<evidence type="ECO:0000256" key="1">
    <source>
        <dbReference type="SAM" id="MobiDB-lite"/>
    </source>
</evidence>
<dbReference type="Pfam" id="PF18996">
    <property type="entry name" value="DUF5726"/>
    <property type="match status" value="1"/>
</dbReference>
<dbReference type="OrthoDB" id="6137576at2759"/>
<evidence type="ECO:0000313" key="4">
    <source>
        <dbReference type="Proteomes" id="UP000282613"/>
    </source>
</evidence>
<evidence type="ECO:0000313" key="3">
    <source>
        <dbReference type="EMBL" id="VDK48728.1"/>
    </source>
</evidence>
<name>A0A0R3WGV8_TAEAS</name>
<dbReference type="Proteomes" id="UP000282613">
    <property type="component" value="Unassembled WGS sequence"/>
</dbReference>
<dbReference type="AlphaFoldDB" id="A0A0R3WGV8"/>
<protein>
    <submittedName>
        <fullName evidence="5">DUF5726 domain-containing protein</fullName>
    </submittedName>
</protein>
<gene>
    <name evidence="3" type="ORF">TASK_LOCUS10102</name>
</gene>